<protein>
    <submittedName>
        <fullName evidence="2">Uncharacterized protein</fullName>
    </submittedName>
</protein>
<dbReference type="AlphaFoldDB" id="A0AAW1CSR7"/>
<evidence type="ECO:0000313" key="3">
    <source>
        <dbReference type="Proteomes" id="UP001461498"/>
    </source>
</evidence>
<reference evidence="2 3" key="1">
    <citation type="submission" date="2022-12" db="EMBL/GenBank/DDBJ databases">
        <title>Chromosome-level genome assembly of true bugs.</title>
        <authorList>
            <person name="Ma L."/>
            <person name="Li H."/>
        </authorList>
    </citation>
    <scope>NUCLEOTIDE SEQUENCE [LARGE SCALE GENOMIC DNA]</scope>
    <source>
        <strain evidence="2">Lab_2022b</strain>
    </source>
</reference>
<organism evidence="2 3">
    <name type="scientific">Rhynocoris fuscipes</name>
    <dbReference type="NCBI Taxonomy" id="488301"/>
    <lineage>
        <taxon>Eukaryota</taxon>
        <taxon>Metazoa</taxon>
        <taxon>Ecdysozoa</taxon>
        <taxon>Arthropoda</taxon>
        <taxon>Hexapoda</taxon>
        <taxon>Insecta</taxon>
        <taxon>Pterygota</taxon>
        <taxon>Neoptera</taxon>
        <taxon>Paraneoptera</taxon>
        <taxon>Hemiptera</taxon>
        <taxon>Heteroptera</taxon>
        <taxon>Panheteroptera</taxon>
        <taxon>Cimicomorpha</taxon>
        <taxon>Reduviidae</taxon>
        <taxon>Harpactorinae</taxon>
        <taxon>Harpactorini</taxon>
        <taxon>Rhynocoris</taxon>
    </lineage>
</organism>
<dbReference type="EMBL" id="JAPXFL010000009">
    <property type="protein sequence ID" value="KAK9501634.1"/>
    <property type="molecule type" value="Genomic_DNA"/>
</dbReference>
<sequence>MFSTNYILRVTIASCLLLCIQADDESESIIAKYEQLQLIRQQYSQSIKIYLDARITEINRLLGSSSSKWDFIGQVNEISKWWTVDINRRLDLILSKLPNAFTASNQQQAFLDLKNEFEKHLKSAESFWTAHVDKSLKQLRENPNIFKGLIREPIFTTESPALKLSADKQPIYLAQISNLTNIAAALKDIFKATVTHLLPELPDRDNITYISRKTRFDMLIDQMTRNEYKLIDSTRIFATERISGSWRTQNGNGPSQQEFDVEYKNLSRYANSFVKQLNQDIQQQLNNIKMSLSSE</sequence>
<keyword evidence="3" id="KW-1185">Reference proteome</keyword>
<comment type="caution">
    <text evidence="2">The sequence shown here is derived from an EMBL/GenBank/DDBJ whole genome shotgun (WGS) entry which is preliminary data.</text>
</comment>
<evidence type="ECO:0000256" key="1">
    <source>
        <dbReference type="SAM" id="SignalP"/>
    </source>
</evidence>
<evidence type="ECO:0000313" key="2">
    <source>
        <dbReference type="EMBL" id="KAK9501634.1"/>
    </source>
</evidence>
<dbReference type="Proteomes" id="UP001461498">
    <property type="component" value="Unassembled WGS sequence"/>
</dbReference>
<keyword evidence="1" id="KW-0732">Signal</keyword>
<name>A0AAW1CSR7_9HEMI</name>
<gene>
    <name evidence="2" type="ORF">O3M35_012325</name>
</gene>
<accession>A0AAW1CSR7</accession>
<proteinExistence type="predicted"/>
<feature type="signal peptide" evidence="1">
    <location>
        <begin position="1"/>
        <end position="22"/>
    </location>
</feature>
<feature type="chain" id="PRO_5043418640" evidence="1">
    <location>
        <begin position="23"/>
        <end position="295"/>
    </location>
</feature>